<dbReference type="GO" id="GO:0016787">
    <property type="term" value="F:hydrolase activity"/>
    <property type="evidence" value="ECO:0007669"/>
    <property type="project" value="UniProtKB-KW"/>
</dbReference>
<dbReference type="Gene3D" id="3.40.50.1820">
    <property type="entry name" value="alpha/beta hydrolase"/>
    <property type="match status" value="1"/>
</dbReference>
<comment type="caution">
    <text evidence="2">The sequence shown here is derived from an EMBL/GenBank/DDBJ whole genome shotgun (WGS) entry which is preliminary data.</text>
</comment>
<evidence type="ECO:0000313" key="3">
    <source>
        <dbReference type="Proteomes" id="UP000020681"/>
    </source>
</evidence>
<dbReference type="SUPFAM" id="SSF53474">
    <property type="entry name" value="alpha/beta-Hydrolases"/>
    <property type="match status" value="1"/>
</dbReference>
<dbReference type="EMBL" id="JAOL01000159">
    <property type="protein sequence ID" value="EUA87644.1"/>
    <property type="molecule type" value="Genomic_DNA"/>
</dbReference>
<name>A0ABP3ADL3_MYCUL</name>
<gene>
    <name evidence="2" type="ORF">I551_5897</name>
</gene>
<dbReference type="Proteomes" id="UP000020681">
    <property type="component" value="Unassembled WGS sequence"/>
</dbReference>
<accession>A0ABP3ADL3</accession>
<evidence type="ECO:0000256" key="1">
    <source>
        <dbReference type="SAM" id="MobiDB-lite"/>
    </source>
</evidence>
<sequence>MGANHTMALADMSGTSPPPASPLSRLTTGISAHPVHAATTTQPASAPPRHRAALEFARSLPDVDASRVALWGTSLGAMHVLLIAARRRTFARSSCNAPSWTARNAAPARAGGDAAAGRQLSKMPCAAPRPARRYIPIVGPPGP</sequence>
<organism evidence="2 3">
    <name type="scientific">Mycobacterium ulcerans str. Harvey</name>
    <dbReference type="NCBI Taxonomy" id="1299332"/>
    <lineage>
        <taxon>Bacteria</taxon>
        <taxon>Bacillati</taxon>
        <taxon>Actinomycetota</taxon>
        <taxon>Actinomycetes</taxon>
        <taxon>Mycobacteriales</taxon>
        <taxon>Mycobacteriaceae</taxon>
        <taxon>Mycobacterium</taxon>
        <taxon>Mycobacterium ulcerans group</taxon>
    </lineage>
</organism>
<evidence type="ECO:0000313" key="2">
    <source>
        <dbReference type="EMBL" id="EUA87644.1"/>
    </source>
</evidence>
<keyword evidence="3" id="KW-1185">Reference proteome</keyword>
<protein>
    <submittedName>
        <fullName evidence="2">Hydrolase</fullName>
    </submittedName>
</protein>
<dbReference type="InterPro" id="IPR029058">
    <property type="entry name" value="AB_hydrolase_fold"/>
</dbReference>
<feature type="region of interest" description="Disordered" evidence="1">
    <location>
        <begin position="1"/>
        <end position="27"/>
    </location>
</feature>
<keyword evidence="2" id="KW-0378">Hydrolase</keyword>
<reference evidence="2 3" key="1">
    <citation type="submission" date="2014-01" db="EMBL/GenBank/DDBJ databases">
        <authorList>
            <person name="Dobos K."/>
            <person name="Lenaerts A."/>
            <person name="Ordway D."/>
            <person name="DeGroote M.A."/>
            <person name="Parker T."/>
            <person name="Sizemore C."/>
            <person name="Tallon L.J."/>
            <person name="Sadzewicz L.K."/>
            <person name="Sengamalay N."/>
            <person name="Fraser C.M."/>
            <person name="Hine E."/>
            <person name="Shefchek K.A."/>
            <person name="Das S.P."/>
            <person name="Tettelin H."/>
        </authorList>
    </citation>
    <scope>NUCLEOTIDE SEQUENCE [LARGE SCALE GENOMIC DNA]</scope>
    <source>
        <strain evidence="2 3">Harvey</strain>
    </source>
</reference>
<proteinExistence type="predicted"/>